<accession>A0AAV4MHJ6</accession>
<evidence type="ECO:0000313" key="2">
    <source>
        <dbReference type="Proteomes" id="UP001054837"/>
    </source>
</evidence>
<evidence type="ECO:0000313" key="1">
    <source>
        <dbReference type="EMBL" id="GIX70274.1"/>
    </source>
</evidence>
<proteinExistence type="predicted"/>
<dbReference type="Proteomes" id="UP001054837">
    <property type="component" value="Unassembled WGS sequence"/>
</dbReference>
<dbReference type="EMBL" id="BPLQ01000353">
    <property type="protein sequence ID" value="GIX70274.1"/>
    <property type="molecule type" value="Genomic_DNA"/>
</dbReference>
<sequence length="77" mass="8699">SVARRNSPGLRLCPSQRITPNLVSSPEIYAGLSVPSLVSAFSPLYTNRRRAAHHFSDWLLEFNRISVKEECRAKSRT</sequence>
<organism evidence="1 2">
    <name type="scientific">Caerostris darwini</name>
    <dbReference type="NCBI Taxonomy" id="1538125"/>
    <lineage>
        <taxon>Eukaryota</taxon>
        <taxon>Metazoa</taxon>
        <taxon>Ecdysozoa</taxon>
        <taxon>Arthropoda</taxon>
        <taxon>Chelicerata</taxon>
        <taxon>Arachnida</taxon>
        <taxon>Araneae</taxon>
        <taxon>Araneomorphae</taxon>
        <taxon>Entelegynae</taxon>
        <taxon>Araneoidea</taxon>
        <taxon>Araneidae</taxon>
        <taxon>Caerostris</taxon>
    </lineage>
</organism>
<reference evidence="1 2" key="1">
    <citation type="submission" date="2021-06" db="EMBL/GenBank/DDBJ databases">
        <title>Caerostris darwini draft genome.</title>
        <authorList>
            <person name="Kono N."/>
            <person name="Arakawa K."/>
        </authorList>
    </citation>
    <scope>NUCLEOTIDE SEQUENCE [LARGE SCALE GENOMIC DNA]</scope>
</reference>
<dbReference type="AlphaFoldDB" id="A0AAV4MHJ6"/>
<keyword evidence="2" id="KW-1185">Reference proteome</keyword>
<comment type="caution">
    <text evidence="1">The sequence shown here is derived from an EMBL/GenBank/DDBJ whole genome shotgun (WGS) entry which is preliminary data.</text>
</comment>
<protein>
    <submittedName>
        <fullName evidence="1">Uncharacterized protein</fullName>
    </submittedName>
</protein>
<name>A0AAV4MHJ6_9ARAC</name>
<gene>
    <name evidence="1" type="ORF">CDAR_251441</name>
</gene>
<feature type="non-terminal residue" evidence="1">
    <location>
        <position position="1"/>
    </location>
</feature>